<organism evidence="1 2">
    <name type="scientific">Helianthus annuus</name>
    <name type="common">Common sunflower</name>
    <dbReference type="NCBI Taxonomy" id="4232"/>
    <lineage>
        <taxon>Eukaryota</taxon>
        <taxon>Viridiplantae</taxon>
        <taxon>Streptophyta</taxon>
        <taxon>Embryophyta</taxon>
        <taxon>Tracheophyta</taxon>
        <taxon>Spermatophyta</taxon>
        <taxon>Magnoliopsida</taxon>
        <taxon>eudicotyledons</taxon>
        <taxon>Gunneridae</taxon>
        <taxon>Pentapetalae</taxon>
        <taxon>asterids</taxon>
        <taxon>campanulids</taxon>
        <taxon>Asterales</taxon>
        <taxon>Asteraceae</taxon>
        <taxon>Asteroideae</taxon>
        <taxon>Heliantheae alliance</taxon>
        <taxon>Heliantheae</taxon>
        <taxon>Helianthus</taxon>
    </lineage>
</organism>
<dbReference type="AlphaFoldDB" id="A0A251URA8"/>
<accession>A0A251URA8</accession>
<keyword evidence="2" id="KW-1185">Reference proteome</keyword>
<proteinExistence type="predicted"/>
<gene>
    <name evidence="1" type="ORF">HannXRQ_Chr05g0149391</name>
</gene>
<name>A0A251URA8_HELAN</name>
<dbReference type="EMBL" id="CM007894">
    <property type="protein sequence ID" value="OTG25599.1"/>
    <property type="molecule type" value="Genomic_DNA"/>
</dbReference>
<dbReference type="Proteomes" id="UP000215914">
    <property type="component" value="Chromosome 5"/>
</dbReference>
<reference evidence="2" key="1">
    <citation type="journal article" date="2017" name="Nature">
        <title>The sunflower genome provides insights into oil metabolism, flowering and Asterid evolution.</title>
        <authorList>
            <person name="Badouin H."/>
            <person name="Gouzy J."/>
            <person name="Grassa C.J."/>
            <person name="Murat F."/>
            <person name="Staton S.E."/>
            <person name="Cottret L."/>
            <person name="Lelandais-Briere C."/>
            <person name="Owens G.L."/>
            <person name="Carrere S."/>
            <person name="Mayjonade B."/>
            <person name="Legrand L."/>
            <person name="Gill N."/>
            <person name="Kane N.C."/>
            <person name="Bowers J.E."/>
            <person name="Hubner S."/>
            <person name="Bellec A."/>
            <person name="Berard A."/>
            <person name="Berges H."/>
            <person name="Blanchet N."/>
            <person name="Boniface M.C."/>
            <person name="Brunel D."/>
            <person name="Catrice O."/>
            <person name="Chaidir N."/>
            <person name="Claudel C."/>
            <person name="Donnadieu C."/>
            <person name="Faraut T."/>
            <person name="Fievet G."/>
            <person name="Helmstetter N."/>
            <person name="King M."/>
            <person name="Knapp S.J."/>
            <person name="Lai Z."/>
            <person name="Le Paslier M.C."/>
            <person name="Lippi Y."/>
            <person name="Lorenzon L."/>
            <person name="Mandel J.R."/>
            <person name="Marage G."/>
            <person name="Marchand G."/>
            <person name="Marquand E."/>
            <person name="Bret-Mestries E."/>
            <person name="Morien E."/>
            <person name="Nambeesan S."/>
            <person name="Nguyen T."/>
            <person name="Pegot-Espagnet P."/>
            <person name="Pouilly N."/>
            <person name="Raftis F."/>
            <person name="Sallet E."/>
            <person name="Schiex T."/>
            <person name="Thomas J."/>
            <person name="Vandecasteele C."/>
            <person name="Vares D."/>
            <person name="Vear F."/>
            <person name="Vautrin S."/>
            <person name="Crespi M."/>
            <person name="Mangin B."/>
            <person name="Burke J.M."/>
            <person name="Salse J."/>
            <person name="Munos S."/>
            <person name="Vincourt P."/>
            <person name="Rieseberg L.H."/>
            <person name="Langlade N.B."/>
        </authorList>
    </citation>
    <scope>NUCLEOTIDE SEQUENCE [LARGE SCALE GENOMIC DNA]</scope>
    <source>
        <strain evidence="2">cv. SF193</strain>
    </source>
</reference>
<dbReference type="InParanoid" id="A0A251URA8"/>
<protein>
    <submittedName>
        <fullName evidence="1">Uncharacterized protein</fullName>
    </submittedName>
</protein>
<sequence>MRVAGLKKEAGFGISAARLGLRDTGLISYGEMVDQDENLQKGCYLAWLPPLG</sequence>
<evidence type="ECO:0000313" key="2">
    <source>
        <dbReference type="Proteomes" id="UP000215914"/>
    </source>
</evidence>
<evidence type="ECO:0000313" key="1">
    <source>
        <dbReference type="EMBL" id="OTG25599.1"/>
    </source>
</evidence>